<dbReference type="SUPFAM" id="SSF50249">
    <property type="entry name" value="Nucleic acid-binding proteins"/>
    <property type="match status" value="2"/>
</dbReference>
<evidence type="ECO:0000259" key="1">
    <source>
        <dbReference type="Pfam" id="PF02721"/>
    </source>
</evidence>
<sequence>MVVLDKEGNTIQCTVKDIFVPIFEGLLAEGNVYVVTNFGVALNTIKFKSTRHEFRIHFKRDTIVRPVSLPLKVTWSSSHGTKSRQNFVPLFTLQALLFLIRSFAFDLLKYLDKHPCLIYVVIFQMGKMKFYSGVMGVSNINYNLKLFINVEFSVAKDFFLQGTVYRSVLTISKFHKFLFKNARVNKLDHVDGQGIMPLVCDQPISVENDFLHLSVYKTIVEIKEHNQELEKRYFYSNCIKDYGFYVLRYIIHIRVIDHTDAASFVLFDGEAANFLGVSANDLRQCLGVEKNFCPKDIDMFRDIKFIFKVQLKMRNLNSYEPYGLLSHENSELLSLSTGPYNTSKICVK</sequence>
<evidence type="ECO:0000259" key="2">
    <source>
        <dbReference type="Pfam" id="PF08646"/>
    </source>
</evidence>
<keyword evidence="4" id="KW-1185">Reference proteome</keyword>
<feature type="domain" description="Replication factor A C-terminal" evidence="2">
    <location>
        <begin position="230"/>
        <end position="317"/>
    </location>
</feature>
<dbReference type="InterPro" id="IPR012340">
    <property type="entry name" value="NA-bd_OB-fold"/>
</dbReference>
<dbReference type="CDD" id="cd04480">
    <property type="entry name" value="RPA1_DBD_A_like"/>
    <property type="match status" value="1"/>
</dbReference>
<accession>A0A444XDB1</accession>
<dbReference type="Gene3D" id="2.40.50.140">
    <property type="entry name" value="Nucleic acid-binding proteins"/>
    <property type="match status" value="2"/>
</dbReference>
<dbReference type="InterPro" id="IPR003871">
    <property type="entry name" value="RFA1B/D_OB_1st"/>
</dbReference>
<comment type="caution">
    <text evidence="3">The sequence shown here is derived from an EMBL/GenBank/DDBJ whole genome shotgun (WGS) entry which is preliminary data.</text>
</comment>
<dbReference type="AlphaFoldDB" id="A0A444XDB1"/>
<gene>
    <name evidence="3" type="ORF">Ahy_B09g095246</name>
</gene>
<evidence type="ECO:0000313" key="4">
    <source>
        <dbReference type="Proteomes" id="UP000289738"/>
    </source>
</evidence>
<dbReference type="Pfam" id="PF02721">
    <property type="entry name" value="DUF223"/>
    <property type="match status" value="1"/>
</dbReference>
<dbReference type="EMBL" id="SDMP01000019">
    <property type="protein sequence ID" value="RYQ87709.1"/>
    <property type="molecule type" value="Genomic_DNA"/>
</dbReference>
<dbReference type="Proteomes" id="UP000289738">
    <property type="component" value="Chromosome B09"/>
</dbReference>
<feature type="domain" description="Replication protein A 70 kDa DNA-binding subunit B/D first OB fold" evidence="1">
    <location>
        <begin position="1"/>
        <end position="66"/>
    </location>
</feature>
<dbReference type="Pfam" id="PF08646">
    <property type="entry name" value="Rep_fac-A_C"/>
    <property type="match status" value="1"/>
</dbReference>
<name>A0A444XDB1_ARAHY</name>
<dbReference type="PANTHER" id="PTHR47165:SF4">
    <property type="entry name" value="OS03G0429900 PROTEIN"/>
    <property type="match status" value="1"/>
</dbReference>
<protein>
    <recommendedName>
        <fullName evidence="5">DUF223 domain-containing protein</fullName>
    </recommendedName>
</protein>
<proteinExistence type="predicted"/>
<dbReference type="PANTHER" id="PTHR47165">
    <property type="entry name" value="OS03G0429900 PROTEIN"/>
    <property type="match status" value="1"/>
</dbReference>
<organism evidence="3 4">
    <name type="scientific">Arachis hypogaea</name>
    <name type="common">Peanut</name>
    <dbReference type="NCBI Taxonomy" id="3818"/>
    <lineage>
        <taxon>Eukaryota</taxon>
        <taxon>Viridiplantae</taxon>
        <taxon>Streptophyta</taxon>
        <taxon>Embryophyta</taxon>
        <taxon>Tracheophyta</taxon>
        <taxon>Spermatophyta</taxon>
        <taxon>Magnoliopsida</taxon>
        <taxon>eudicotyledons</taxon>
        <taxon>Gunneridae</taxon>
        <taxon>Pentapetalae</taxon>
        <taxon>rosids</taxon>
        <taxon>fabids</taxon>
        <taxon>Fabales</taxon>
        <taxon>Fabaceae</taxon>
        <taxon>Papilionoideae</taxon>
        <taxon>50 kb inversion clade</taxon>
        <taxon>dalbergioids sensu lato</taxon>
        <taxon>Dalbergieae</taxon>
        <taxon>Pterocarpus clade</taxon>
        <taxon>Arachis</taxon>
    </lineage>
</organism>
<dbReference type="InterPro" id="IPR013955">
    <property type="entry name" value="Rep_factor-A_C"/>
</dbReference>
<evidence type="ECO:0000313" key="3">
    <source>
        <dbReference type="EMBL" id="RYQ87709.1"/>
    </source>
</evidence>
<evidence type="ECO:0008006" key="5">
    <source>
        <dbReference type="Google" id="ProtNLM"/>
    </source>
</evidence>
<reference evidence="3 4" key="1">
    <citation type="submission" date="2019-01" db="EMBL/GenBank/DDBJ databases">
        <title>Sequencing of cultivated peanut Arachis hypogaea provides insights into genome evolution and oil improvement.</title>
        <authorList>
            <person name="Chen X."/>
        </authorList>
    </citation>
    <scope>NUCLEOTIDE SEQUENCE [LARGE SCALE GENOMIC DNA]</scope>
    <source>
        <strain evidence="4">cv. Fuhuasheng</strain>
        <tissue evidence="3">Leaves</tissue>
    </source>
</reference>